<name>A0A9E7MPI8_9CAUD</name>
<protein>
    <submittedName>
        <fullName evidence="1">Uncharacterized protein</fullName>
    </submittedName>
</protein>
<accession>A0A9E7MPI8</accession>
<reference evidence="1" key="1">
    <citation type="submission" date="2021-05" db="EMBL/GenBank/DDBJ databases">
        <title>Naturally bred epsilon2 phages have an improved host range and effectivity in uropathogenic E. coli over their ancestor phages.</title>
        <authorList>
            <person name="Saez D."/>
            <person name="Loose M."/>
            <person name="Mutti M."/>
            <person name="Visram Z."/>
            <person name="Hitzenhammer E."/>
            <person name="Dippel D."/>
            <person name="Tisakova L."/>
            <person name="Schertler S."/>
            <person name="Wittmann J."/>
            <person name="Corsini L."/>
            <person name="Wagenlehner F."/>
        </authorList>
    </citation>
    <scope>NUCLEOTIDE SEQUENCE</scope>
</reference>
<sequence length="32" mass="3528">MNKFTCGVVFGFLTAVVLHSYGVLLTLQEVLK</sequence>
<organism evidence="1 2">
    <name type="scientific">Escherichia phage vB_EcoS-UTI89UKE1</name>
    <dbReference type="NCBI Taxonomy" id="2865825"/>
    <lineage>
        <taxon>Viruses</taxon>
        <taxon>Duplodnaviria</taxon>
        <taxon>Heunggongvirae</taxon>
        <taxon>Uroviricota</taxon>
        <taxon>Caudoviricetes</taxon>
        <taxon>Sarkviridae</taxon>
        <taxon>Guernseyvirinae</taxon>
        <taxon>Kagunavirus</taxon>
        <taxon>Kagunavirus UTI89UKE1</taxon>
    </lineage>
</organism>
<dbReference type="EMBL" id="MZ234048">
    <property type="protein sequence ID" value="USM81297.1"/>
    <property type="molecule type" value="Genomic_DNA"/>
</dbReference>
<evidence type="ECO:0000313" key="2">
    <source>
        <dbReference type="Proteomes" id="UP001056758"/>
    </source>
</evidence>
<evidence type="ECO:0000313" key="1">
    <source>
        <dbReference type="EMBL" id="USM81297.1"/>
    </source>
</evidence>
<dbReference type="Proteomes" id="UP001056758">
    <property type="component" value="Segment"/>
</dbReference>
<keyword evidence="2" id="KW-1185">Reference proteome</keyword>
<proteinExistence type="predicted"/>
<gene>
    <name evidence="1" type="ORF">UTI89UKE1_026</name>
</gene>